<comment type="caution">
    <text evidence="1">The sequence shown here is derived from an EMBL/GenBank/DDBJ whole genome shotgun (WGS) entry which is preliminary data.</text>
</comment>
<evidence type="ECO:0000313" key="2">
    <source>
        <dbReference type="Proteomes" id="UP000298663"/>
    </source>
</evidence>
<keyword evidence="2" id="KW-1185">Reference proteome</keyword>
<reference evidence="1 2" key="2">
    <citation type="journal article" date="2019" name="G3 (Bethesda)">
        <title>Hybrid Assembly of the Genome of the Entomopathogenic Nematode Steinernema carpocapsae Identifies the X-Chromosome.</title>
        <authorList>
            <person name="Serra L."/>
            <person name="Macchietto M."/>
            <person name="Macias-Munoz A."/>
            <person name="McGill C.J."/>
            <person name="Rodriguez I.M."/>
            <person name="Rodriguez B."/>
            <person name="Murad R."/>
            <person name="Mortazavi A."/>
        </authorList>
    </citation>
    <scope>NUCLEOTIDE SEQUENCE [LARGE SCALE GENOMIC DNA]</scope>
    <source>
        <strain evidence="1 2">ALL</strain>
    </source>
</reference>
<protein>
    <recommendedName>
        <fullName evidence="3">BED-type domain-containing protein</fullName>
    </recommendedName>
</protein>
<accession>A0A4U5N1W1</accession>
<proteinExistence type="predicted"/>
<organism evidence="1 2">
    <name type="scientific">Steinernema carpocapsae</name>
    <name type="common">Entomopathogenic nematode</name>
    <dbReference type="NCBI Taxonomy" id="34508"/>
    <lineage>
        <taxon>Eukaryota</taxon>
        <taxon>Metazoa</taxon>
        <taxon>Ecdysozoa</taxon>
        <taxon>Nematoda</taxon>
        <taxon>Chromadorea</taxon>
        <taxon>Rhabditida</taxon>
        <taxon>Tylenchina</taxon>
        <taxon>Panagrolaimomorpha</taxon>
        <taxon>Strongyloidoidea</taxon>
        <taxon>Steinernematidae</taxon>
        <taxon>Steinernema</taxon>
    </lineage>
</organism>
<dbReference type="AlphaFoldDB" id="A0A4U5N1W1"/>
<reference evidence="1 2" key="1">
    <citation type="journal article" date="2015" name="Genome Biol.">
        <title>Comparative genomics of Steinernema reveals deeply conserved gene regulatory networks.</title>
        <authorList>
            <person name="Dillman A.R."/>
            <person name="Macchietto M."/>
            <person name="Porter C.F."/>
            <person name="Rogers A."/>
            <person name="Williams B."/>
            <person name="Antoshechkin I."/>
            <person name="Lee M.M."/>
            <person name="Goodwin Z."/>
            <person name="Lu X."/>
            <person name="Lewis E.E."/>
            <person name="Goodrich-Blair H."/>
            <person name="Stock S.P."/>
            <person name="Adams B.J."/>
            <person name="Sternberg P.W."/>
            <person name="Mortazavi A."/>
        </authorList>
    </citation>
    <scope>NUCLEOTIDE SEQUENCE [LARGE SCALE GENOMIC DNA]</scope>
    <source>
        <strain evidence="1 2">ALL</strain>
    </source>
</reference>
<sequence>MSDKYSKYFILTAGGPSNDDVRCRTCKAAVKRKHGNTTEMRNHSKSQFAELTFRPAFGKCIFNYRISKYQRQQSRNRRLW</sequence>
<dbReference type="EMBL" id="AZBU02000005">
    <property type="protein sequence ID" value="TKR76062.1"/>
    <property type="molecule type" value="Genomic_DNA"/>
</dbReference>
<name>A0A4U5N1W1_STECR</name>
<gene>
    <name evidence="1" type="ORF">L596_017263</name>
</gene>
<evidence type="ECO:0008006" key="3">
    <source>
        <dbReference type="Google" id="ProtNLM"/>
    </source>
</evidence>
<evidence type="ECO:0000313" key="1">
    <source>
        <dbReference type="EMBL" id="TKR76062.1"/>
    </source>
</evidence>
<dbReference type="Proteomes" id="UP000298663">
    <property type="component" value="Unassembled WGS sequence"/>
</dbReference>